<dbReference type="AlphaFoldDB" id="A0AAQ3QCM7"/>
<dbReference type="Proteomes" id="UP001327560">
    <property type="component" value="Chromosome 5"/>
</dbReference>
<dbReference type="PANTHER" id="PTHR44375">
    <property type="entry name" value="BETA-KETOACYL-ACP REDUCTASE-LIKE PROTEIN-RELATED"/>
    <property type="match status" value="1"/>
</dbReference>
<sequence length="81" mass="8832">MEEFGGQGRDGHRRLSRHWMGLCLNLAKASCRVIVAVCRTNLLKSLCEEINGFASLEPFAIRSVAIQLDVSADEPAIAASM</sequence>
<dbReference type="EMBL" id="CP136894">
    <property type="protein sequence ID" value="WOL07791.1"/>
    <property type="molecule type" value="Genomic_DNA"/>
</dbReference>
<evidence type="ECO:0000313" key="1">
    <source>
        <dbReference type="EMBL" id="WOL07791.1"/>
    </source>
</evidence>
<protein>
    <submittedName>
        <fullName evidence="1">Uncharacterized protein</fullName>
    </submittedName>
</protein>
<name>A0AAQ3QCM7_9LILI</name>
<gene>
    <name evidence="1" type="ORF">Cni_G16540</name>
</gene>
<proteinExistence type="predicted"/>
<dbReference type="PANTHER" id="PTHR44375:SF2">
    <property type="entry name" value="BETA-KETOACYL-ACP REDUCTASE-LIKE PROTEIN-RELATED"/>
    <property type="match status" value="1"/>
</dbReference>
<evidence type="ECO:0000313" key="2">
    <source>
        <dbReference type="Proteomes" id="UP001327560"/>
    </source>
</evidence>
<keyword evidence="2" id="KW-1185">Reference proteome</keyword>
<organism evidence="1 2">
    <name type="scientific">Canna indica</name>
    <name type="common">Indian-shot</name>
    <dbReference type="NCBI Taxonomy" id="4628"/>
    <lineage>
        <taxon>Eukaryota</taxon>
        <taxon>Viridiplantae</taxon>
        <taxon>Streptophyta</taxon>
        <taxon>Embryophyta</taxon>
        <taxon>Tracheophyta</taxon>
        <taxon>Spermatophyta</taxon>
        <taxon>Magnoliopsida</taxon>
        <taxon>Liliopsida</taxon>
        <taxon>Zingiberales</taxon>
        <taxon>Cannaceae</taxon>
        <taxon>Canna</taxon>
    </lineage>
</organism>
<reference evidence="1 2" key="1">
    <citation type="submission" date="2023-10" db="EMBL/GenBank/DDBJ databases">
        <title>Chromosome-scale genome assembly provides insights into flower coloration mechanisms of Canna indica.</title>
        <authorList>
            <person name="Li C."/>
        </authorList>
    </citation>
    <scope>NUCLEOTIDE SEQUENCE [LARGE SCALE GENOMIC DNA]</scope>
    <source>
        <tissue evidence="1">Flower</tissue>
    </source>
</reference>
<accession>A0AAQ3QCM7</accession>